<keyword evidence="2" id="KW-1185">Reference proteome</keyword>
<dbReference type="AlphaFoldDB" id="A0A0M8ZPE3"/>
<dbReference type="Proteomes" id="UP000053105">
    <property type="component" value="Unassembled WGS sequence"/>
</dbReference>
<reference evidence="1 2" key="1">
    <citation type="submission" date="2015-07" db="EMBL/GenBank/DDBJ databases">
        <title>The genome of Melipona quadrifasciata.</title>
        <authorList>
            <person name="Pan H."/>
            <person name="Kapheim K."/>
        </authorList>
    </citation>
    <scope>NUCLEOTIDE SEQUENCE [LARGE SCALE GENOMIC DNA]</scope>
    <source>
        <strain evidence="1">0111107301</strain>
        <tissue evidence="1">Whole body</tissue>
    </source>
</reference>
<accession>A0A0M8ZPE3</accession>
<name>A0A0M8ZPE3_9HYME</name>
<protein>
    <submittedName>
        <fullName evidence="1">Uncharacterized protein</fullName>
    </submittedName>
</protein>
<dbReference type="EMBL" id="KQ435922">
    <property type="protein sequence ID" value="KOX68410.1"/>
    <property type="molecule type" value="Genomic_DNA"/>
</dbReference>
<gene>
    <name evidence="1" type="ORF">WN51_03896</name>
</gene>
<dbReference type="OrthoDB" id="10655889at2759"/>
<evidence type="ECO:0000313" key="1">
    <source>
        <dbReference type="EMBL" id="KOX68410.1"/>
    </source>
</evidence>
<sequence length="364" mass="41078">MKTWDENLVAGETAENEERLQKGMETNFVELSKREKNNRGATLDKANKALSNILYSKSGCARTSLEYSSNRLFIALWPNYLEAKPTLGFDGMIEIWKLRNPRRLSGTQTKPPEEPFAWMNAFKLVNHRANGRFPRVTVAGIGWTLLTGISTSTGPFWARPIKTQGPKAKVQIERLSRVGKLARLTALRGWEWLQPGVQGTVVKLSAVFTCRNVVALYSYGTVTSLRKVRPRSHELAEKGALKSQKHLHRELTVNNTRLTSGAINRHENDAILCRNGRTIQHATFPNAAIRNLKWEKTTAAPISPFRSEQRVQDVSAFLARAQVQLPLIIPPGIIHSLFKVFKTSAQVLIQEYVQDKDLVYPVRK</sequence>
<evidence type="ECO:0000313" key="2">
    <source>
        <dbReference type="Proteomes" id="UP000053105"/>
    </source>
</evidence>
<organism evidence="1 2">
    <name type="scientific">Melipona quadrifasciata</name>
    <dbReference type="NCBI Taxonomy" id="166423"/>
    <lineage>
        <taxon>Eukaryota</taxon>
        <taxon>Metazoa</taxon>
        <taxon>Ecdysozoa</taxon>
        <taxon>Arthropoda</taxon>
        <taxon>Hexapoda</taxon>
        <taxon>Insecta</taxon>
        <taxon>Pterygota</taxon>
        <taxon>Neoptera</taxon>
        <taxon>Endopterygota</taxon>
        <taxon>Hymenoptera</taxon>
        <taxon>Apocrita</taxon>
        <taxon>Aculeata</taxon>
        <taxon>Apoidea</taxon>
        <taxon>Anthophila</taxon>
        <taxon>Apidae</taxon>
        <taxon>Melipona</taxon>
    </lineage>
</organism>
<proteinExistence type="predicted"/>